<dbReference type="InterPro" id="IPR036526">
    <property type="entry name" value="C-N_Hydrolase_sf"/>
</dbReference>
<sequence length="311" mass="33805">MSRLLPLTLAQVPPQEATAPVSAFAAEVQRLVARYPQTRLVVYPELHLCGVEDTGPARTAQLQETAQPLRGPRTRQLAELAGDLGIWLVPGTVCERGEKGQLFNTALAFSPGGDLAAWYRKIFPWRPYEPYDPGDRFVVFDAPGFGRLGLSICYDSWFPEVARHLAWMGAEVIINPVQTTTNDREQEIVLARAHAIANQVFVASVNAAAPVGTGGSLIADPEGRLRQHAAGSGAEVLTDVVDLDDVARVRTFGTAGLNRMWSQFSDTDSPIELPLYQGRIDPRTWHPAPPGGRSASTAARLVSRRNDAASF</sequence>
<proteinExistence type="predicted"/>
<dbReference type="SUPFAM" id="SSF56317">
    <property type="entry name" value="Carbon-nitrogen hydrolase"/>
    <property type="match status" value="1"/>
</dbReference>
<dbReference type="PROSITE" id="PS50263">
    <property type="entry name" value="CN_HYDROLASE"/>
    <property type="match status" value="1"/>
</dbReference>
<evidence type="ECO:0000256" key="1">
    <source>
        <dbReference type="ARBA" id="ARBA00022801"/>
    </source>
</evidence>
<name>A0ABN3VBU7_9PSEU</name>
<reference evidence="4 5" key="1">
    <citation type="journal article" date="2019" name="Int. J. Syst. Evol. Microbiol.">
        <title>The Global Catalogue of Microorganisms (GCM) 10K type strain sequencing project: providing services to taxonomists for standard genome sequencing and annotation.</title>
        <authorList>
            <consortium name="The Broad Institute Genomics Platform"/>
            <consortium name="The Broad Institute Genome Sequencing Center for Infectious Disease"/>
            <person name="Wu L."/>
            <person name="Ma J."/>
        </authorList>
    </citation>
    <scope>NUCLEOTIDE SEQUENCE [LARGE SCALE GENOMIC DNA]</scope>
    <source>
        <strain evidence="4 5">JCM 9383</strain>
    </source>
</reference>
<dbReference type="PANTHER" id="PTHR43674">
    <property type="entry name" value="NITRILASE C965.09-RELATED"/>
    <property type="match status" value="1"/>
</dbReference>
<keyword evidence="5" id="KW-1185">Reference proteome</keyword>
<keyword evidence="1" id="KW-0378">Hydrolase</keyword>
<gene>
    <name evidence="4" type="ORF">GCM10010470_23530</name>
</gene>
<evidence type="ECO:0000313" key="4">
    <source>
        <dbReference type="EMBL" id="GAA2788263.1"/>
    </source>
</evidence>
<organism evidence="4 5">
    <name type="scientific">Saccharopolyspora taberi</name>
    <dbReference type="NCBI Taxonomy" id="60895"/>
    <lineage>
        <taxon>Bacteria</taxon>
        <taxon>Bacillati</taxon>
        <taxon>Actinomycetota</taxon>
        <taxon>Actinomycetes</taxon>
        <taxon>Pseudonocardiales</taxon>
        <taxon>Pseudonocardiaceae</taxon>
        <taxon>Saccharopolyspora</taxon>
    </lineage>
</organism>
<accession>A0ABN3VBU7</accession>
<dbReference type="PANTHER" id="PTHR43674:SF15">
    <property type="entry name" value="FORMAMIDASE"/>
    <property type="match status" value="1"/>
</dbReference>
<dbReference type="InterPro" id="IPR050345">
    <property type="entry name" value="Aliph_Amidase/BUP"/>
</dbReference>
<evidence type="ECO:0000313" key="5">
    <source>
        <dbReference type="Proteomes" id="UP001500979"/>
    </source>
</evidence>
<dbReference type="EMBL" id="BAAAUX010000011">
    <property type="protein sequence ID" value="GAA2788263.1"/>
    <property type="molecule type" value="Genomic_DNA"/>
</dbReference>
<evidence type="ECO:0000256" key="2">
    <source>
        <dbReference type="SAM" id="MobiDB-lite"/>
    </source>
</evidence>
<dbReference type="InterPro" id="IPR003010">
    <property type="entry name" value="C-N_Hydrolase"/>
</dbReference>
<evidence type="ECO:0000259" key="3">
    <source>
        <dbReference type="PROSITE" id="PS50263"/>
    </source>
</evidence>
<dbReference type="Gene3D" id="3.60.110.10">
    <property type="entry name" value="Carbon-nitrogen hydrolase"/>
    <property type="match status" value="1"/>
</dbReference>
<dbReference type="CDD" id="cd07197">
    <property type="entry name" value="nitrilase"/>
    <property type="match status" value="1"/>
</dbReference>
<protein>
    <recommendedName>
        <fullName evidence="3">CN hydrolase domain-containing protein</fullName>
    </recommendedName>
</protein>
<dbReference type="Pfam" id="PF00795">
    <property type="entry name" value="CN_hydrolase"/>
    <property type="match status" value="1"/>
</dbReference>
<comment type="caution">
    <text evidence="4">The sequence shown here is derived from an EMBL/GenBank/DDBJ whole genome shotgun (WGS) entry which is preliminary data.</text>
</comment>
<feature type="domain" description="CN hydrolase" evidence="3">
    <location>
        <begin position="5"/>
        <end position="243"/>
    </location>
</feature>
<dbReference type="RefSeq" id="WP_344679618.1">
    <property type="nucleotide sequence ID" value="NZ_BAAAUX010000011.1"/>
</dbReference>
<dbReference type="Proteomes" id="UP001500979">
    <property type="component" value="Unassembled WGS sequence"/>
</dbReference>
<feature type="region of interest" description="Disordered" evidence="2">
    <location>
        <begin position="283"/>
        <end position="311"/>
    </location>
</feature>